<accession>A0A2R7Z363</accession>
<feature type="compositionally biased region" description="Polar residues" evidence="1">
    <location>
        <begin position="260"/>
        <end position="275"/>
    </location>
</feature>
<dbReference type="AlphaFoldDB" id="A0A2R7Z363"/>
<evidence type="ECO:0000256" key="1">
    <source>
        <dbReference type="SAM" id="MobiDB-lite"/>
    </source>
</evidence>
<dbReference type="Proteomes" id="UP000244867">
    <property type="component" value="Unassembled WGS sequence"/>
</dbReference>
<keyword evidence="3" id="KW-1185">Reference proteome</keyword>
<sequence length="275" mass="30442">MADPTTFSDLWVQFGEEWDKFQEDYWDNIDKCVKTINDALSGVGQFLDDILPGENKAEMACDKWNDEIWPALRDGYQEIVDKVEDAVNDLAGNPLDMQNYAEAFVTAKADLSTQRGYLEASRGITESWTGEAFIKYDVVSGEQYDALKLLGDALTEGGKLTSAAAKKILQLWADLIHQFASFYTDILNILSEGTSVENIFSFEVPVIISAIAKVWQKVADITKLLLDFMLAQATTDTTDWLSLASGSGGLPNNEWPPISESASDTINDPNNWGAK</sequence>
<evidence type="ECO:0000313" key="3">
    <source>
        <dbReference type="Proteomes" id="UP000244867"/>
    </source>
</evidence>
<comment type="caution">
    <text evidence="2">The sequence shown here is derived from an EMBL/GenBank/DDBJ whole genome shotgun (WGS) entry which is preliminary data.</text>
</comment>
<name>A0A2R7Z363_9ACTN</name>
<organism evidence="2 3">
    <name type="scientific">Nocardioides currus</name>
    <dbReference type="NCBI Taxonomy" id="2133958"/>
    <lineage>
        <taxon>Bacteria</taxon>
        <taxon>Bacillati</taxon>
        <taxon>Actinomycetota</taxon>
        <taxon>Actinomycetes</taxon>
        <taxon>Propionibacteriales</taxon>
        <taxon>Nocardioidaceae</taxon>
        <taxon>Nocardioides</taxon>
    </lineage>
</organism>
<gene>
    <name evidence="2" type="ORF">C7S10_05000</name>
</gene>
<dbReference type="RefSeq" id="WP_108343226.1">
    <property type="nucleotide sequence ID" value="NZ_PYXZ01000001.1"/>
</dbReference>
<proteinExistence type="predicted"/>
<evidence type="ECO:0000313" key="2">
    <source>
        <dbReference type="EMBL" id="PUA83040.1"/>
    </source>
</evidence>
<reference evidence="2 3" key="1">
    <citation type="submission" date="2018-03" db="EMBL/GenBank/DDBJ databases">
        <authorList>
            <person name="Keele B.F."/>
        </authorList>
    </citation>
    <scope>NUCLEOTIDE SEQUENCE [LARGE SCALE GENOMIC DNA]</scope>
    <source>
        <strain evidence="2 3">IB-3</strain>
    </source>
</reference>
<feature type="region of interest" description="Disordered" evidence="1">
    <location>
        <begin position="254"/>
        <end position="275"/>
    </location>
</feature>
<dbReference type="EMBL" id="PYXZ01000001">
    <property type="protein sequence ID" value="PUA83040.1"/>
    <property type="molecule type" value="Genomic_DNA"/>
</dbReference>
<protein>
    <submittedName>
        <fullName evidence="2">Uncharacterized protein</fullName>
    </submittedName>
</protein>
<dbReference type="OrthoDB" id="3784717at2"/>